<dbReference type="InterPro" id="IPR055373">
    <property type="entry name" value="Ribophorin_II_N"/>
</dbReference>
<sequence length="631" mass="64590">MRHICVEFWGAILLLLSVSLHVSDASEVITSHDTKGIKDIVLSNAGSSGDFGASLKDAYFGSGALALLGATDKLQKGAVCGLASSKLASEAADLEAAFYASQIQGLAGCGDAKAAATAEKLAVASLEAGVRDMRSAYYALSTLAALGRTAPAKALDSALALLQKLKASKGRLRDTPKGAASLTATAHGYLAAAAAQKVGTISSQHMPAVEGLLSGIPQVLETVGGSSFFSDADTDALEAVARFVQGIESTCSDECSLDKLQLGQLAKMLARAKSAISVQDAYYVLSASSLLTTSAKLPKPVTISLQSASVPLSSPEVDVVVQEFGGNPAAVSGVEGSISKGSKGNAKPIKFVFQGQGSYKASLTGLDISLGIYRLIVAATEGNSKVEVASSTFAIALTGSVEVTEVTLTVKGTDTSTVKNKKSLAYPSKLDKKLDMDPNSQLKVTFAATFPGIAQAFTPQQAFISLKSRASGALVLVAAKASQSSPNDYSATFGPTTIVKQIGTQAGLFDVTLTIGDEALAEALVWRLGAVSVSHAPAGEGTAAPTQPPPTAAQLEAARKPPIQHMFRQPDKRPPAVVSLAFAALSATPLLFLLVRLSQIGINLKGFPSGSGATYAVAFHGGLASILEAAE</sequence>
<evidence type="ECO:0000256" key="7">
    <source>
        <dbReference type="ARBA" id="ARBA00022824"/>
    </source>
</evidence>
<evidence type="ECO:0000259" key="12">
    <source>
        <dbReference type="Pfam" id="PF23860"/>
    </source>
</evidence>
<keyword evidence="8 10" id="KW-1133">Transmembrane helix</keyword>
<dbReference type="Pfam" id="PF25147">
    <property type="entry name" value="Ribophorin_II_C"/>
    <property type="match status" value="1"/>
</dbReference>
<dbReference type="InterPro" id="IPR055374">
    <property type="entry name" value="Ribophorin_II_3rd"/>
</dbReference>
<feature type="domain" description="Ribophorin II third" evidence="12">
    <location>
        <begin position="405"/>
        <end position="532"/>
    </location>
</feature>
<evidence type="ECO:0000256" key="9">
    <source>
        <dbReference type="ARBA" id="ARBA00023136"/>
    </source>
</evidence>
<evidence type="ECO:0000256" key="2">
    <source>
        <dbReference type="ARBA" id="ARBA00004477"/>
    </source>
</evidence>
<dbReference type="PANTHER" id="PTHR12640">
    <property type="entry name" value="RIBOPHORIN II"/>
    <property type="match status" value="1"/>
</dbReference>
<comment type="subunit">
    <text evidence="10">Component of the oligosaccharyltransferase (OST) complex.</text>
</comment>
<reference evidence="14 15" key="1">
    <citation type="journal article" date="2024" name="Nat. Commun.">
        <title>Phylogenomics reveals the evolutionary origins of lichenization in chlorophyte algae.</title>
        <authorList>
            <person name="Puginier C."/>
            <person name="Libourel C."/>
            <person name="Otte J."/>
            <person name="Skaloud P."/>
            <person name="Haon M."/>
            <person name="Grisel S."/>
            <person name="Petersen M."/>
            <person name="Berrin J.G."/>
            <person name="Delaux P.M."/>
            <person name="Dal Grande F."/>
            <person name="Keller J."/>
        </authorList>
    </citation>
    <scope>NUCLEOTIDE SEQUENCE [LARGE SCALE GENOMIC DNA]</scope>
    <source>
        <strain evidence="14 15">SAG 216-7</strain>
    </source>
</reference>
<keyword evidence="5 10" id="KW-0812">Transmembrane</keyword>
<feature type="chain" id="PRO_5044960266" description="Dolichyl-diphosphooligosaccharide--protein glycosyltransferase subunit 2" evidence="10">
    <location>
        <begin position="26"/>
        <end position="631"/>
    </location>
</feature>
<comment type="caution">
    <text evidence="14">The sequence shown here is derived from an EMBL/GenBank/DDBJ whole genome shotgun (WGS) entry which is preliminary data.</text>
</comment>
<dbReference type="InterPro" id="IPR008814">
    <property type="entry name" value="Swp1"/>
</dbReference>
<evidence type="ECO:0000256" key="4">
    <source>
        <dbReference type="ARBA" id="ARBA00009038"/>
    </source>
</evidence>
<dbReference type="PANTHER" id="PTHR12640:SF0">
    <property type="entry name" value="DOLICHYL-DIPHOSPHOOLIGOSACCHARIDE--PROTEIN GLYCOSYLTRANSFERASE SUBUNIT 2"/>
    <property type="match status" value="1"/>
</dbReference>
<organism evidence="14 15">
    <name type="scientific">Coccomyxa subellipsoidea</name>
    <dbReference type="NCBI Taxonomy" id="248742"/>
    <lineage>
        <taxon>Eukaryota</taxon>
        <taxon>Viridiplantae</taxon>
        <taxon>Chlorophyta</taxon>
        <taxon>core chlorophytes</taxon>
        <taxon>Trebouxiophyceae</taxon>
        <taxon>Trebouxiophyceae incertae sedis</taxon>
        <taxon>Coccomyxaceae</taxon>
        <taxon>Coccomyxa</taxon>
    </lineage>
</organism>
<evidence type="ECO:0000259" key="11">
    <source>
        <dbReference type="Pfam" id="PF05817"/>
    </source>
</evidence>
<keyword evidence="7 10" id="KW-0256">Endoplasmic reticulum</keyword>
<gene>
    <name evidence="14" type="ORF">WJX75_008286</name>
</gene>
<feature type="domain" description="Ribophorin II C-terminal" evidence="13">
    <location>
        <begin position="567"/>
        <end position="627"/>
    </location>
</feature>
<feature type="domain" description="Ribophorin II N-terminal" evidence="11">
    <location>
        <begin position="30"/>
        <end position="291"/>
    </location>
</feature>
<accession>A0ABR2YFM8</accession>
<name>A0ABR2YFM8_9CHLO</name>
<keyword evidence="6 10" id="KW-0732">Signal</keyword>
<evidence type="ECO:0000256" key="10">
    <source>
        <dbReference type="RuleBase" id="RU366029"/>
    </source>
</evidence>
<dbReference type="InterPro" id="IPR008930">
    <property type="entry name" value="Terpenoid_cyclase/PrenylTrfase"/>
</dbReference>
<dbReference type="Pfam" id="PF23860">
    <property type="entry name" value="Ribophorin_II_3rd"/>
    <property type="match status" value="1"/>
</dbReference>
<evidence type="ECO:0000313" key="14">
    <source>
        <dbReference type="EMBL" id="KAK9904278.1"/>
    </source>
</evidence>
<evidence type="ECO:0000313" key="15">
    <source>
        <dbReference type="Proteomes" id="UP001491310"/>
    </source>
</evidence>
<comment type="caution">
    <text evidence="10">Lacks conserved residue(s) required for the propagation of feature annotation.</text>
</comment>
<feature type="transmembrane region" description="Helical" evidence="10">
    <location>
        <begin position="576"/>
        <end position="595"/>
    </location>
</feature>
<dbReference type="SUPFAM" id="SSF48239">
    <property type="entry name" value="Terpenoid cyclases/Protein prenyltransferases"/>
    <property type="match status" value="1"/>
</dbReference>
<comment type="subcellular location">
    <subcellularLocation>
        <location evidence="2 10">Endoplasmic reticulum membrane</location>
        <topology evidence="2 10">Multi-pass membrane protein</topology>
    </subcellularLocation>
</comment>
<evidence type="ECO:0000259" key="13">
    <source>
        <dbReference type="Pfam" id="PF25147"/>
    </source>
</evidence>
<keyword evidence="15" id="KW-1185">Reference proteome</keyword>
<evidence type="ECO:0000256" key="8">
    <source>
        <dbReference type="ARBA" id="ARBA00022989"/>
    </source>
</evidence>
<proteinExistence type="inferred from homology"/>
<dbReference type="Pfam" id="PF05817">
    <property type="entry name" value="Ribophorin_II"/>
    <property type="match status" value="1"/>
</dbReference>
<evidence type="ECO:0000256" key="3">
    <source>
        <dbReference type="ARBA" id="ARBA00004922"/>
    </source>
</evidence>
<comment type="pathway">
    <text evidence="3 10">Protein modification; protein glycosylation.</text>
</comment>
<evidence type="ECO:0000256" key="1">
    <source>
        <dbReference type="ARBA" id="ARBA00002791"/>
    </source>
</evidence>
<keyword evidence="9 10" id="KW-0472">Membrane</keyword>
<dbReference type="Proteomes" id="UP001491310">
    <property type="component" value="Unassembled WGS sequence"/>
</dbReference>
<evidence type="ECO:0000256" key="5">
    <source>
        <dbReference type="ARBA" id="ARBA00022692"/>
    </source>
</evidence>
<comment type="function">
    <text evidence="1 10">Subunit of the oligosaccharyl transferase (OST) complex that catalyzes the initial transfer of a defined glycan (Glc(3)Man(9)GlcNAc(2) in eukaryotes) from the lipid carrier dolichol-pyrophosphate to an asparagine residue within an Asn-X-Ser/Thr consensus motif in nascent polypeptide chains, the first step in protein N-glycosylation. N-glycosylation occurs cotranslationally and the complex associates with the Sec61 complex at the channel-forming translocon complex that mediates protein translocation across the endoplasmic reticulum (ER). All subunits are required for a maximal enzyme activity.</text>
</comment>
<comment type="similarity">
    <text evidence="4 10">Belongs to the SWP1 family.</text>
</comment>
<dbReference type="InterPro" id="IPR056790">
    <property type="entry name" value="Ribophorin_II_C"/>
</dbReference>
<evidence type="ECO:0000256" key="6">
    <source>
        <dbReference type="ARBA" id="ARBA00022729"/>
    </source>
</evidence>
<protein>
    <recommendedName>
        <fullName evidence="10">Dolichyl-diphosphooligosaccharide--protein glycosyltransferase subunit 2</fullName>
    </recommendedName>
    <alternativeName>
        <fullName evidence="10">Ribophorin-2</fullName>
    </alternativeName>
</protein>
<dbReference type="EMBL" id="JALJOT010000013">
    <property type="protein sequence ID" value="KAK9904278.1"/>
    <property type="molecule type" value="Genomic_DNA"/>
</dbReference>
<feature type="signal peptide" evidence="10">
    <location>
        <begin position="1"/>
        <end position="25"/>
    </location>
</feature>